<sequence>MACQNKVVARGSQYEPRQATSNISNQLARRRFARRF</sequence>
<evidence type="ECO:0000313" key="2">
    <source>
        <dbReference type="Proteomes" id="UP000410492"/>
    </source>
</evidence>
<organism evidence="1 2">
    <name type="scientific">Callosobruchus maculatus</name>
    <name type="common">Southern cowpea weevil</name>
    <name type="synonym">Pulse bruchid</name>
    <dbReference type="NCBI Taxonomy" id="64391"/>
    <lineage>
        <taxon>Eukaryota</taxon>
        <taxon>Metazoa</taxon>
        <taxon>Ecdysozoa</taxon>
        <taxon>Arthropoda</taxon>
        <taxon>Hexapoda</taxon>
        <taxon>Insecta</taxon>
        <taxon>Pterygota</taxon>
        <taxon>Neoptera</taxon>
        <taxon>Endopterygota</taxon>
        <taxon>Coleoptera</taxon>
        <taxon>Polyphaga</taxon>
        <taxon>Cucujiformia</taxon>
        <taxon>Chrysomeloidea</taxon>
        <taxon>Chrysomelidae</taxon>
        <taxon>Bruchinae</taxon>
        <taxon>Bruchini</taxon>
        <taxon>Callosobruchus</taxon>
    </lineage>
</organism>
<evidence type="ECO:0000313" key="1">
    <source>
        <dbReference type="EMBL" id="VEN46908.1"/>
    </source>
</evidence>
<name>A0A653CG92_CALMS</name>
<dbReference type="AlphaFoldDB" id="A0A653CG92"/>
<dbReference type="EMBL" id="CAACVG010007756">
    <property type="protein sequence ID" value="VEN46908.1"/>
    <property type="molecule type" value="Genomic_DNA"/>
</dbReference>
<accession>A0A653CG92</accession>
<reference evidence="1 2" key="1">
    <citation type="submission" date="2019-01" db="EMBL/GenBank/DDBJ databases">
        <authorList>
            <person name="Sayadi A."/>
        </authorList>
    </citation>
    <scope>NUCLEOTIDE SEQUENCE [LARGE SCALE GENOMIC DNA]</scope>
</reference>
<proteinExistence type="predicted"/>
<keyword evidence="2" id="KW-1185">Reference proteome</keyword>
<dbReference type="Proteomes" id="UP000410492">
    <property type="component" value="Unassembled WGS sequence"/>
</dbReference>
<gene>
    <name evidence="1" type="ORF">CALMAC_LOCUS8847</name>
</gene>
<protein>
    <submittedName>
        <fullName evidence="1">Uncharacterized protein</fullName>
    </submittedName>
</protein>